<keyword evidence="1 3" id="KW-0732">Signal</keyword>
<evidence type="ECO:0000313" key="4">
    <source>
        <dbReference type="EMBL" id="PCJ22995.1"/>
    </source>
</evidence>
<dbReference type="PANTHER" id="PTHR43037:SF5">
    <property type="entry name" value="FERULOYL ESTERASE"/>
    <property type="match status" value="1"/>
</dbReference>
<dbReference type="PANTHER" id="PTHR43037">
    <property type="entry name" value="UNNAMED PRODUCT-RELATED"/>
    <property type="match status" value="1"/>
</dbReference>
<gene>
    <name evidence="4" type="ORF">COA96_12840</name>
</gene>
<dbReference type="EMBL" id="NVVJ01000046">
    <property type="protein sequence ID" value="PCJ22995.1"/>
    <property type="molecule type" value="Genomic_DNA"/>
</dbReference>
<evidence type="ECO:0000313" key="5">
    <source>
        <dbReference type="Proteomes" id="UP000218327"/>
    </source>
</evidence>
<dbReference type="GO" id="GO:0016787">
    <property type="term" value="F:hydrolase activity"/>
    <property type="evidence" value="ECO:0007669"/>
    <property type="project" value="UniProtKB-KW"/>
</dbReference>
<evidence type="ECO:0000256" key="1">
    <source>
        <dbReference type="ARBA" id="ARBA00022729"/>
    </source>
</evidence>
<evidence type="ECO:0000256" key="2">
    <source>
        <dbReference type="ARBA" id="ARBA00022801"/>
    </source>
</evidence>
<proteinExistence type="predicted"/>
<name>A0A2A5AUT0_9GAMM</name>
<dbReference type="InterPro" id="IPR029058">
    <property type="entry name" value="AB_hydrolase_fold"/>
</dbReference>
<protein>
    <recommendedName>
        <fullName evidence="6">Dienelactone hydrolase domain-containing protein</fullName>
    </recommendedName>
</protein>
<reference evidence="5" key="1">
    <citation type="submission" date="2017-08" db="EMBL/GenBank/DDBJ databases">
        <title>A dynamic microbial community with high functional redundancy inhabits the cold, oxic subseafloor aquifer.</title>
        <authorList>
            <person name="Tully B.J."/>
            <person name="Wheat C.G."/>
            <person name="Glazer B.T."/>
            <person name="Huber J.A."/>
        </authorList>
    </citation>
    <scope>NUCLEOTIDE SEQUENCE [LARGE SCALE GENOMIC DNA]</scope>
</reference>
<organism evidence="4 5">
    <name type="scientific">SAR86 cluster bacterium</name>
    <dbReference type="NCBI Taxonomy" id="2030880"/>
    <lineage>
        <taxon>Bacteria</taxon>
        <taxon>Pseudomonadati</taxon>
        <taxon>Pseudomonadota</taxon>
        <taxon>Gammaproteobacteria</taxon>
        <taxon>SAR86 cluster</taxon>
    </lineage>
</organism>
<dbReference type="SUPFAM" id="SSF53474">
    <property type="entry name" value="alpha/beta-Hydrolases"/>
    <property type="match status" value="1"/>
</dbReference>
<accession>A0A2A5AUT0</accession>
<dbReference type="Gene3D" id="3.40.50.1820">
    <property type="entry name" value="alpha/beta hydrolase"/>
    <property type="match status" value="1"/>
</dbReference>
<comment type="caution">
    <text evidence="4">The sequence shown here is derived from an EMBL/GenBank/DDBJ whole genome shotgun (WGS) entry which is preliminary data.</text>
</comment>
<feature type="signal peptide" evidence="3">
    <location>
        <begin position="1"/>
        <end position="40"/>
    </location>
</feature>
<dbReference type="InterPro" id="IPR050955">
    <property type="entry name" value="Plant_Biomass_Hydrol_Est"/>
</dbReference>
<dbReference type="AlphaFoldDB" id="A0A2A5AUT0"/>
<evidence type="ECO:0008006" key="6">
    <source>
        <dbReference type="Google" id="ProtNLM"/>
    </source>
</evidence>
<sequence length="441" mass="49971">MAKTKLQTQKYSGNCFTTQFSYRKLAGLFCIILLQQSVFAAGEEQKLGEQKLDEQQLVDNFWSALSEDEIQLSRQQLAAQVAGVDELYQLLKAGPAYSPDVAVGQLESARISADGTRFPYVILVPDDYDPAISYPVEFMLHGGVSRPEWEAGGNWWRRGYDSLKQADRIMVIPASWNDAFWWYDNQAENLPAILRTLKQNYNVDNNRVSLTGVSDGGTGAYFFAFKQPTQWAVFLPYIGHPGVLRNTRSGGGHNLYFENLLNKAMYIVNTEDDPLYPVSSVMPFINTLEEAGVDYIFKPIAGGGHNTKWLPDERPMIEQFKVDHPRDPFPEVVRWVADRTDRYNRNLWIRVDELASESEAGILEVSRDGNTFTVLVDSVAAFTLLLNPEEVDFSEAIKVNVNGSLLFEEIVVQNKDTLLRWAQQDFDKSMLYTAELNLETN</sequence>
<dbReference type="Proteomes" id="UP000218327">
    <property type="component" value="Unassembled WGS sequence"/>
</dbReference>
<keyword evidence="2" id="KW-0378">Hydrolase</keyword>
<feature type="chain" id="PRO_5013286230" description="Dienelactone hydrolase domain-containing protein" evidence="3">
    <location>
        <begin position="41"/>
        <end position="441"/>
    </location>
</feature>
<evidence type="ECO:0000256" key="3">
    <source>
        <dbReference type="SAM" id="SignalP"/>
    </source>
</evidence>